<dbReference type="GO" id="GO:0034502">
    <property type="term" value="P:protein localization to chromosome"/>
    <property type="evidence" value="ECO:0007669"/>
    <property type="project" value="EnsemblFungi"/>
</dbReference>
<dbReference type="AlphaFoldDB" id="A0A0W0C9V1"/>
<evidence type="ECO:0000256" key="7">
    <source>
        <dbReference type="ARBA" id="ARBA00023125"/>
    </source>
</evidence>
<dbReference type="GO" id="GO:0097695">
    <property type="term" value="P:establishment of protein-containing complex localization to telomere"/>
    <property type="evidence" value="ECO:0007669"/>
    <property type="project" value="EnsemblFungi"/>
</dbReference>
<feature type="compositionally biased region" description="Basic and acidic residues" evidence="9">
    <location>
        <begin position="602"/>
        <end position="615"/>
    </location>
</feature>
<name>A0A0W0C9V1_CANGB</name>
<evidence type="ECO:0000256" key="4">
    <source>
        <dbReference type="ARBA" id="ARBA00021792"/>
    </source>
</evidence>
<keyword evidence="5" id="KW-0158">Chromosome</keyword>
<protein>
    <recommendedName>
        <fullName evidence="4">ATP-dependent DNA helicase II subunit 2</fullName>
        <ecNumber evidence="3">3.6.4.12</ecNumber>
    </recommendedName>
    <alternativeName>
        <fullName evidence="8">ATP-dependent DNA helicase II subunit Ku80</fullName>
    </alternativeName>
</protein>
<comment type="subcellular location">
    <subcellularLocation>
        <location evidence="1">Chromosome</location>
        <location evidence="1">Telomere</location>
    </subcellularLocation>
</comment>
<dbReference type="GO" id="GO:0070034">
    <property type="term" value="F:telomerase RNA binding"/>
    <property type="evidence" value="ECO:0007669"/>
    <property type="project" value="EnsemblFungi"/>
</dbReference>
<dbReference type="GO" id="GO:0007535">
    <property type="term" value="P:donor selection"/>
    <property type="evidence" value="ECO:0007669"/>
    <property type="project" value="EnsemblFungi"/>
</dbReference>
<accession>A0A0W0C9V1</accession>
<dbReference type="InterPro" id="IPR006164">
    <property type="entry name" value="DNA_bd_Ku70/Ku80"/>
</dbReference>
<dbReference type="InterPro" id="IPR005161">
    <property type="entry name" value="Ku_N"/>
</dbReference>
<feature type="domain" description="Ku" evidence="10">
    <location>
        <begin position="311"/>
        <end position="452"/>
    </location>
</feature>
<dbReference type="GO" id="GO:0000723">
    <property type="term" value="P:telomere maintenance"/>
    <property type="evidence" value="ECO:0007669"/>
    <property type="project" value="EnsemblFungi"/>
</dbReference>
<dbReference type="Proteomes" id="UP000054886">
    <property type="component" value="Unassembled WGS sequence"/>
</dbReference>
<dbReference type="SUPFAM" id="SSF100939">
    <property type="entry name" value="SPOC domain-like"/>
    <property type="match status" value="1"/>
</dbReference>
<comment type="similarity">
    <text evidence="2">Belongs to the ku80 family.</text>
</comment>
<dbReference type="CDD" id="cd00873">
    <property type="entry name" value="KU80"/>
    <property type="match status" value="1"/>
</dbReference>
<evidence type="ECO:0000256" key="8">
    <source>
        <dbReference type="ARBA" id="ARBA00031847"/>
    </source>
</evidence>
<comment type="caution">
    <text evidence="11">The sequence shown here is derived from an EMBL/GenBank/DDBJ whole genome shotgun (WGS) entry which is preliminary data.</text>
</comment>
<dbReference type="InterPro" id="IPR016194">
    <property type="entry name" value="SPOC-like_C_dom_sf"/>
</dbReference>
<keyword evidence="11" id="KW-0067">ATP-binding</keyword>
<dbReference type="GO" id="GO:0003678">
    <property type="term" value="F:DNA helicase activity"/>
    <property type="evidence" value="ECO:0007669"/>
    <property type="project" value="UniProtKB-EC"/>
</dbReference>
<dbReference type="InterPro" id="IPR024193">
    <property type="entry name" value="Ku80"/>
</dbReference>
<evidence type="ECO:0000256" key="2">
    <source>
        <dbReference type="ARBA" id="ARBA00007726"/>
    </source>
</evidence>
<dbReference type="VEuPathDB" id="FungiDB:CAGL0K03443g"/>
<keyword evidence="7" id="KW-0238">DNA-binding</keyword>
<reference evidence="11 12" key="1">
    <citation type="submission" date="2015-10" db="EMBL/GenBank/DDBJ databases">
        <title>Draft genomes sequences of Candida glabrata isolates 1A, 1B, 2A, 2B, 3A and 3B.</title>
        <authorList>
            <person name="Haavelsrud O.E."/>
            <person name="Gaustad P."/>
        </authorList>
    </citation>
    <scope>NUCLEOTIDE SEQUENCE [LARGE SCALE GENOMIC DNA]</scope>
    <source>
        <strain evidence="11">910700640</strain>
    </source>
</reference>
<dbReference type="VEuPathDB" id="FungiDB:GVI51_K03267"/>
<dbReference type="VEuPathDB" id="FungiDB:B1J91_K03443g"/>
<dbReference type="GO" id="GO:0042162">
    <property type="term" value="F:telomeric DNA binding"/>
    <property type="evidence" value="ECO:0007669"/>
    <property type="project" value="EnsemblFungi"/>
</dbReference>
<dbReference type="GO" id="GO:0000724">
    <property type="term" value="P:double-strand break repair via homologous recombination"/>
    <property type="evidence" value="ECO:0007669"/>
    <property type="project" value="EnsemblFungi"/>
</dbReference>
<dbReference type="GO" id="GO:0000781">
    <property type="term" value="C:chromosome, telomeric region"/>
    <property type="evidence" value="ECO:0007669"/>
    <property type="project" value="UniProtKB-SubCell"/>
</dbReference>
<dbReference type="GO" id="GO:0031509">
    <property type="term" value="P:subtelomeric heterochromatin formation"/>
    <property type="evidence" value="ECO:0007669"/>
    <property type="project" value="EnsemblFungi"/>
</dbReference>
<gene>
    <name evidence="11" type="ORF">AO440_003399</name>
</gene>
<keyword evidence="6" id="KW-0779">Telomere</keyword>
<dbReference type="GO" id="GO:0006303">
    <property type="term" value="P:double-strand break repair via nonhomologous end joining"/>
    <property type="evidence" value="ECO:0007669"/>
    <property type="project" value="EnsemblFungi"/>
</dbReference>
<feature type="region of interest" description="Disordered" evidence="9">
    <location>
        <begin position="583"/>
        <end position="615"/>
    </location>
</feature>
<sequence>MSEATSVLIDVDVEPLIIAKVTAYLEYMLLDKARRGRKTDYVSAYLVNHTETQNSQDVPHVVRLCDFLAPTTEGAIALLRQLALVRREYRGDNILQALLLASIDGRDYFGKRKVAKQLMIFTDKVSELDLSAEELQTLHEELDSRIILVDCSTHPHQNAQGSQWDALVRTVKGSMSFHIDELLLRITQTVPKVVKPVTVFSGQLRLGASLENIVDLEPHRRDEAAAADNPKKRQFPFGFRTEANYADDHCLCIGVQGYPATKKTGSLQKKTVVKDASKPGFVPVKSVIDYELRDNEVEGEGKGKGEGDAPPITVARESITKAYRYGTDYVVLPSSLEDQLVYQTYAGLDIRGFMNRSDMHRHFLTSESVFVVSSSSSADQITFSALIDAMIQIDKIAIGRYVPKNNSDVQMCMLYPMILEKENGTHVRTLILNRLPFTEDERIAIFPRLTREDDKKSEKDETIDQLMAGFVESRSMDDLPRVEEKKYYEFYEDSVRDTTLVLPMKSKDETRERDPLMVPAMGLHRQLQVMLEYLHQVVINKSEKFDPPELQDHLKAKITPHIVSDFPELEELVNLLELKKVEPKSKEFKPPAPAEPVPSLEELLKRGEAAREGES</sequence>
<evidence type="ECO:0000256" key="9">
    <source>
        <dbReference type="SAM" id="MobiDB-lite"/>
    </source>
</evidence>
<evidence type="ECO:0000256" key="5">
    <source>
        <dbReference type="ARBA" id="ARBA00022454"/>
    </source>
</evidence>
<evidence type="ECO:0000256" key="6">
    <source>
        <dbReference type="ARBA" id="ARBA00022895"/>
    </source>
</evidence>
<keyword evidence="11" id="KW-0547">Nucleotide-binding</keyword>
<dbReference type="PANTHER" id="PTHR12604">
    <property type="entry name" value="KU AUTOANTIGEN DNA HELICASE"/>
    <property type="match status" value="1"/>
</dbReference>
<evidence type="ECO:0000256" key="3">
    <source>
        <dbReference type="ARBA" id="ARBA00012551"/>
    </source>
</evidence>
<dbReference type="SMART" id="SM00559">
    <property type="entry name" value="Ku78"/>
    <property type="match status" value="1"/>
</dbReference>
<dbReference type="EMBL" id="LLZZ01000172">
    <property type="protein sequence ID" value="KTA96496.1"/>
    <property type="molecule type" value="Genomic_DNA"/>
</dbReference>
<evidence type="ECO:0000313" key="12">
    <source>
        <dbReference type="Proteomes" id="UP000054886"/>
    </source>
</evidence>
<dbReference type="GO" id="GO:0003684">
    <property type="term" value="F:damaged DNA binding"/>
    <property type="evidence" value="ECO:0007669"/>
    <property type="project" value="InterPro"/>
</dbReference>
<dbReference type="GO" id="GO:0003690">
    <property type="term" value="F:double-stranded DNA binding"/>
    <property type="evidence" value="ECO:0007669"/>
    <property type="project" value="TreeGrafter"/>
</dbReference>
<dbReference type="Pfam" id="PF02735">
    <property type="entry name" value="Ku"/>
    <property type="match status" value="1"/>
</dbReference>
<organism evidence="11 12">
    <name type="scientific">Candida glabrata</name>
    <name type="common">Yeast</name>
    <name type="synonym">Torulopsis glabrata</name>
    <dbReference type="NCBI Taxonomy" id="5478"/>
    <lineage>
        <taxon>Eukaryota</taxon>
        <taxon>Fungi</taxon>
        <taxon>Dikarya</taxon>
        <taxon>Ascomycota</taxon>
        <taxon>Saccharomycotina</taxon>
        <taxon>Saccharomycetes</taxon>
        <taxon>Saccharomycetales</taxon>
        <taxon>Saccharomycetaceae</taxon>
        <taxon>Nakaseomyces</taxon>
    </lineage>
</organism>
<dbReference type="VEuPathDB" id="FungiDB:GWK60_K03289"/>
<dbReference type="Gene3D" id="2.40.290.10">
    <property type="match status" value="1"/>
</dbReference>
<evidence type="ECO:0000256" key="1">
    <source>
        <dbReference type="ARBA" id="ARBA00004574"/>
    </source>
</evidence>
<evidence type="ECO:0000313" key="11">
    <source>
        <dbReference type="EMBL" id="KTA96496.1"/>
    </source>
</evidence>
<keyword evidence="11" id="KW-0347">Helicase</keyword>
<dbReference type="PANTHER" id="PTHR12604:SF4">
    <property type="entry name" value="X-RAY REPAIR CROSS-COMPLEMENTING PROTEIN 5"/>
    <property type="match status" value="1"/>
</dbReference>
<keyword evidence="11" id="KW-0378">Hydrolase</keyword>
<dbReference type="GO" id="GO:0043564">
    <property type="term" value="C:Ku70:Ku80 complex"/>
    <property type="evidence" value="ECO:0007669"/>
    <property type="project" value="EnsemblFungi"/>
</dbReference>
<dbReference type="Pfam" id="PF03731">
    <property type="entry name" value="Ku_N"/>
    <property type="match status" value="1"/>
</dbReference>
<proteinExistence type="inferred from homology"/>
<evidence type="ECO:0000259" key="10">
    <source>
        <dbReference type="SMART" id="SM00559"/>
    </source>
</evidence>
<dbReference type="EC" id="3.6.4.12" evidence="3"/>